<gene>
    <name evidence="1" type="ORF">AQI95_15375</name>
</gene>
<organism evidence="1 2">
    <name type="scientific">Streptomyces yokosukanensis</name>
    <dbReference type="NCBI Taxonomy" id="67386"/>
    <lineage>
        <taxon>Bacteria</taxon>
        <taxon>Bacillati</taxon>
        <taxon>Actinomycetota</taxon>
        <taxon>Actinomycetes</taxon>
        <taxon>Kitasatosporales</taxon>
        <taxon>Streptomycetaceae</taxon>
        <taxon>Streptomyces</taxon>
    </lineage>
</organism>
<name>A0A124HG92_9ACTN</name>
<dbReference type="EMBL" id="LMWN01000018">
    <property type="protein sequence ID" value="KUN06268.1"/>
    <property type="molecule type" value="Genomic_DNA"/>
</dbReference>
<sequence>MDIAKCLTVIDALCAGEFPAPDGAPKPGAPGPGHRTVELAASHGMRAGDAGARQGTAQDFRAYREAVAERLHDRWGRQPPWGQLTVRLRLGRGEAIPEPWATLSLLTDELDVWQVTDTGRWVALGVADRDEADEIRLLAAVTRTPPP</sequence>
<comment type="caution">
    <text evidence="1">The sequence shown here is derived from an EMBL/GenBank/DDBJ whole genome shotgun (WGS) entry which is preliminary data.</text>
</comment>
<protein>
    <submittedName>
        <fullName evidence="1">Uncharacterized protein</fullName>
    </submittedName>
</protein>
<evidence type="ECO:0000313" key="1">
    <source>
        <dbReference type="EMBL" id="KUN06268.1"/>
    </source>
</evidence>
<dbReference type="RefSeq" id="WP_067122928.1">
    <property type="nucleotide sequence ID" value="NZ_JBFACD010000005.1"/>
</dbReference>
<proteinExistence type="predicted"/>
<dbReference type="OrthoDB" id="3478947at2"/>
<reference evidence="1 2" key="1">
    <citation type="submission" date="2015-10" db="EMBL/GenBank/DDBJ databases">
        <title>Draft genome sequence of Streptomyces yokosukanensis DSM 40224, type strain for the species Streptomyces yokosukanensis.</title>
        <authorList>
            <person name="Ruckert C."/>
            <person name="Winkler A."/>
            <person name="Kalinowski J."/>
            <person name="Kampfer P."/>
            <person name="Glaeser S."/>
        </authorList>
    </citation>
    <scope>NUCLEOTIDE SEQUENCE [LARGE SCALE GENOMIC DNA]</scope>
    <source>
        <strain evidence="1 2">DSM 40224</strain>
    </source>
</reference>
<keyword evidence="2" id="KW-1185">Reference proteome</keyword>
<dbReference type="AlphaFoldDB" id="A0A124HG92"/>
<evidence type="ECO:0000313" key="2">
    <source>
        <dbReference type="Proteomes" id="UP000053127"/>
    </source>
</evidence>
<dbReference type="Proteomes" id="UP000053127">
    <property type="component" value="Unassembled WGS sequence"/>
</dbReference>
<accession>A0A124HG92</accession>